<dbReference type="GO" id="GO:0003677">
    <property type="term" value="F:DNA binding"/>
    <property type="evidence" value="ECO:0007669"/>
    <property type="project" value="UniProtKB-KW"/>
</dbReference>
<dbReference type="Gene3D" id="3.40.50.1390">
    <property type="entry name" value="Resolvase, N-terminal catalytic domain"/>
    <property type="match status" value="1"/>
</dbReference>
<gene>
    <name evidence="5" type="ORF">DCF25_22420</name>
</gene>
<dbReference type="EMBL" id="QBMC01000285">
    <property type="protein sequence ID" value="PZO08235.1"/>
    <property type="molecule type" value="Genomic_DNA"/>
</dbReference>
<proteinExistence type="predicted"/>
<evidence type="ECO:0000256" key="1">
    <source>
        <dbReference type="ARBA" id="ARBA00023125"/>
    </source>
</evidence>
<evidence type="ECO:0000313" key="6">
    <source>
        <dbReference type="Proteomes" id="UP000249354"/>
    </source>
</evidence>
<dbReference type="Proteomes" id="UP000249354">
    <property type="component" value="Unassembled WGS sequence"/>
</dbReference>
<protein>
    <submittedName>
        <fullName evidence="5">Invertase</fullName>
    </submittedName>
</protein>
<dbReference type="PANTHER" id="PTHR30461:SF2">
    <property type="entry name" value="SERINE RECOMBINASE PINE-RELATED"/>
    <property type="match status" value="1"/>
</dbReference>
<name>A0A2W4VFB0_9CYAN</name>
<keyword evidence="2" id="KW-0233">DNA recombination</keyword>
<dbReference type="InterPro" id="IPR050639">
    <property type="entry name" value="SSR_resolvase"/>
</dbReference>
<feature type="coiled-coil region" evidence="3">
    <location>
        <begin position="56"/>
        <end position="86"/>
    </location>
</feature>
<evidence type="ECO:0000256" key="2">
    <source>
        <dbReference type="ARBA" id="ARBA00023172"/>
    </source>
</evidence>
<keyword evidence="1" id="KW-0238">DNA-binding</keyword>
<keyword evidence="3" id="KW-0175">Coiled coil</keyword>
<reference evidence="5 6" key="2">
    <citation type="submission" date="2018-06" db="EMBL/GenBank/DDBJ databases">
        <title>Metagenomic assembly of (sub)arctic Cyanobacteria and their associated microbiome from non-axenic cultures.</title>
        <authorList>
            <person name="Baurain D."/>
        </authorList>
    </citation>
    <scope>NUCLEOTIDE SEQUENCE [LARGE SCALE GENOMIC DNA]</scope>
    <source>
        <strain evidence="5">ULC129bin1</strain>
    </source>
</reference>
<sequence length="174" mass="19568">MAAVIHATKPIDALEKDGYDRIFLDKGESGAKENRPEWDKCHEHLRKGDTLVIWKLDRASRSTKHLIELAEKLEAKGVDLRSLKEQIDTSTAMGKFFFRMTASIAELERDIIRERTLAGLKAAKVRGRKGGRKKSITKGQELEAKRLVTAGELSVTDICEQVGISRASYYRLIA</sequence>
<dbReference type="PROSITE" id="PS51736">
    <property type="entry name" value="RECOMBINASES_3"/>
    <property type="match status" value="1"/>
</dbReference>
<dbReference type="Pfam" id="PF02796">
    <property type="entry name" value="HTH_7"/>
    <property type="match status" value="1"/>
</dbReference>
<dbReference type="GO" id="GO:0000150">
    <property type="term" value="F:DNA strand exchange activity"/>
    <property type="evidence" value="ECO:0007669"/>
    <property type="project" value="InterPro"/>
</dbReference>
<dbReference type="InterPro" id="IPR006120">
    <property type="entry name" value="Resolvase_HTH_dom"/>
</dbReference>
<dbReference type="InterPro" id="IPR006119">
    <property type="entry name" value="Resolv_N"/>
</dbReference>
<comment type="caution">
    <text evidence="5">The sequence shown here is derived from an EMBL/GenBank/DDBJ whole genome shotgun (WGS) entry which is preliminary data.</text>
</comment>
<evidence type="ECO:0000313" key="5">
    <source>
        <dbReference type="EMBL" id="PZO08235.1"/>
    </source>
</evidence>
<dbReference type="InterPro" id="IPR036162">
    <property type="entry name" value="Resolvase-like_N_sf"/>
</dbReference>
<organism evidence="5 6">
    <name type="scientific">Leptolyngbya foveolarum</name>
    <dbReference type="NCBI Taxonomy" id="47253"/>
    <lineage>
        <taxon>Bacteria</taxon>
        <taxon>Bacillati</taxon>
        <taxon>Cyanobacteriota</taxon>
        <taxon>Cyanophyceae</taxon>
        <taxon>Leptolyngbyales</taxon>
        <taxon>Leptolyngbyaceae</taxon>
        <taxon>Leptolyngbya group</taxon>
        <taxon>Leptolyngbya</taxon>
    </lineage>
</organism>
<dbReference type="SMART" id="SM00857">
    <property type="entry name" value="Resolvase"/>
    <property type="match status" value="1"/>
</dbReference>
<evidence type="ECO:0000256" key="3">
    <source>
        <dbReference type="SAM" id="Coils"/>
    </source>
</evidence>
<accession>A0A2W4VFB0</accession>
<feature type="domain" description="Resolvase/invertase-type recombinase catalytic" evidence="4">
    <location>
        <begin position="1"/>
        <end position="127"/>
    </location>
</feature>
<dbReference type="PANTHER" id="PTHR30461">
    <property type="entry name" value="DNA-INVERTASE FROM LAMBDOID PROPHAGE"/>
    <property type="match status" value="1"/>
</dbReference>
<dbReference type="AlphaFoldDB" id="A0A2W4VFB0"/>
<dbReference type="Pfam" id="PF00239">
    <property type="entry name" value="Resolvase"/>
    <property type="match status" value="1"/>
</dbReference>
<dbReference type="SUPFAM" id="SSF53041">
    <property type="entry name" value="Resolvase-like"/>
    <property type="match status" value="1"/>
</dbReference>
<reference evidence="6" key="1">
    <citation type="submission" date="2018-04" db="EMBL/GenBank/DDBJ databases">
        <authorList>
            <person name="Cornet L."/>
        </authorList>
    </citation>
    <scope>NUCLEOTIDE SEQUENCE [LARGE SCALE GENOMIC DNA]</scope>
</reference>
<dbReference type="CDD" id="cd03768">
    <property type="entry name" value="SR_ResInv"/>
    <property type="match status" value="1"/>
</dbReference>
<evidence type="ECO:0000259" key="4">
    <source>
        <dbReference type="PROSITE" id="PS51736"/>
    </source>
</evidence>